<dbReference type="Proteomes" id="UP000271227">
    <property type="component" value="Unassembled WGS sequence"/>
</dbReference>
<dbReference type="OrthoDB" id="9813313at2"/>
<dbReference type="PROSITE" id="PS00519">
    <property type="entry name" value="HTH_ASNC_1"/>
    <property type="match status" value="1"/>
</dbReference>
<dbReference type="Pfam" id="PF01037">
    <property type="entry name" value="AsnC_trans_reg"/>
    <property type="match status" value="1"/>
</dbReference>
<dbReference type="GO" id="GO:0043565">
    <property type="term" value="F:sequence-specific DNA binding"/>
    <property type="evidence" value="ECO:0007669"/>
    <property type="project" value="InterPro"/>
</dbReference>
<dbReference type="CDD" id="cd00090">
    <property type="entry name" value="HTH_ARSR"/>
    <property type="match status" value="1"/>
</dbReference>
<evidence type="ECO:0000313" key="6">
    <source>
        <dbReference type="Proteomes" id="UP000271227"/>
    </source>
</evidence>
<comment type="caution">
    <text evidence="5">The sequence shown here is derived from an EMBL/GenBank/DDBJ whole genome shotgun (WGS) entry which is preliminary data.</text>
</comment>
<dbReference type="InterPro" id="IPR019885">
    <property type="entry name" value="Tscrpt_reg_HTH_AsnC-type_CS"/>
</dbReference>
<keyword evidence="6" id="KW-1185">Reference proteome</keyword>
<dbReference type="PRINTS" id="PR00033">
    <property type="entry name" value="HTHASNC"/>
</dbReference>
<dbReference type="InterPro" id="IPR036390">
    <property type="entry name" value="WH_DNA-bd_sf"/>
</dbReference>
<dbReference type="Pfam" id="PF13412">
    <property type="entry name" value="HTH_24"/>
    <property type="match status" value="1"/>
</dbReference>
<evidence type="ECO:0000256" key="2">
    <source>
        <dbReference type="ARBA" id="ARBA00023125"/>
    </source>
</evidence>
<dbReference type="Gene3D" id="1.10.10.10">
    <property type="entry name" value="Winged helix-like DNA-binding domain superfamily/Winged helix DNA-binding domain"/>
    <property type="match status" value="1"/>
</dbReference>
<dbReference type="SUPFAM" id="SSF46785">
    <property type="entry name" value="Winged helix' DNA-binding domain"/>
    <property type="match status" value="1"/>
</dbReference>
<dbReference type="InterPro" id="IPR011991">
    <property type="entry name" value="ArsR-like_HTH"/>
</dbReference>
<proteinExistence type="predicted"/>
<evidence type="ECO:0000256" key="3">
    <source>
        <dbReference type="ARBA" id="ARBA00023163"/>
    </source>
</evidence>
<keyword evidence="1" id="KW-0805">Transcription regulation</keyword>
<evidence type="ECO:0000256" key="1">
    <source>
        <dbReference type="ARBA" id="ARBA00023015"/>
    </source>
</evidence>
<dbReference type="InterPro" id="IPR000485">
    <property type="entry name" value="AsnC-type_HTH_dom"/>
</dbReference>
<dbReference type="AlphaFoldDB" id="A0A3M0CXS7"/>
<dbReference type="SMART" id="SM00344">
    <property type="entry name" value="HTH_ASNC"/>
    <property type="match status" value="1"/>
</dbReference>
<keyword evidence="3" id="KW-0804">Transcription</keyword>
<dbReference type="PANTHER" id="PTHR30154">
    <property type="entry name" value="LEUCINE-RESPONSIVE REGULATORY PROTEIN"/>
    <property type="match status" value="1"/>
</dbReference>
<dbReference type="Gene3D" id="3.30.70.920">
    <property type="match status" value="1"/>
</dbReference>
<organism evidence="5 6">
    <name type="scientific">Eilatimonas milleporae</name>
    <dbReference type="NCBI Taxonomy" id="911205"/>
    <lineage>
        <taxon>Bacteria</taxon>
        <taxon>Pseudomonadati</taxon>
        <taxon>Pseudomonadota</taxon>
        <taxon>Alphaproteobacteria</taxon>
        <taxon>Kordiimonadales</taxon>
        <taxon>Kordiimonadaceae</taxon>
        <taxon>Eilatimonas</taxon>
    </lineage>
</organism>
<sequence>MPQSLDAYDRKILRFLQANGGASTAEVGEAVGLSQSPCWRRIRRLEDDGVIRDRVALLDRDKLGLSVLVFAHVKLETHQSDALDDFKRAIAVLPEVQECYVLMGEVDFLLRVVAKDIKDYERLFFDRLSQLPAVREINSMIAVSTTKETSALPIADMPV</sequence>
<dbReference type="InParanoid" id="A0A3M0CXS7"/>
<name>A0A3M0CXS7_9PROT</name>
<dbReference type="InterPro" id="IPR019887">
    <property type="entry name" value="Tscrpt_reg_AsnC/Lrp_C"/>
</dbReference>
<evidence type="ECO:0000313" key="5">
    <source>
        <dbReference type="EMBL" id="RMB12396.1"/>
    </source>
</evidence>
<dbReference type="InterPro" id="IPR019888">
    <property type="entry name" value="Tscrpt_reg_AsnC-like"/>
</dbReference>
<protein>
    <submittedName>
        <fullName evidence="5">AsnC family transcriptional regulator</fullName>
    </submittedName>
</protein>
<feature type="domain" description="HTH asnC-type" evidence="4">
    <location>
        <begin position="5"/>
        <end position="66"/>
    </location>
</feature>
<dbReference type="GO" id="GO:0005829">
    <property type="term" value="C:cytosol"/>
    <property type="evidence" value="ECO:0007669"/>
    <property type="project" value="TreeGrafter"/>
</dbReference>
<dbReference type="PANTHER" id="PTHR30154:SF17">
    <property type="entry name" value="DNA-BINDING TRANSCRIPTIONAL ACTIVATOR DECR"/>
    <property type="match status" value="1"/>
</dbReference>
<dbReference type="InterPro" id="IPR036388">
    <property type="entry name" value="WH-like_DNA-bd_sf"/>
</dbReference>
<dbReference type="SUPFAM" id="SSF54909">
    <property type="entry name" value="Dimeric alpha+beta barrel"/>
    <property type="match status" value="1"/>
</dbReference>
<dbReference type="PROSITE" id="PS50956">
    <property type="entry name" value="HTH_ASNC_2"/>
    <property type="match status" value="1"/>
</dbReference>
<evidence type="ECO:0000259" key="4">
    <source>
        <dbReference type="PROSITE" id="PS50956"/>
    </source>
</evidence>
<dbReference type="RefSeq" id="WP_121937571.1">
    <property type="nucleotide sequence ID" value="NZ_REFR01000009.1"/>
</dbReference>
<gene>
    <name evidence="5" type="ORF">BXY39_0892</name>
</gene>
<dbReference type="EMBL" id="REFR01000009">
    <property type="protein sequence ID" value="RMB12396.1"/>
    <property type="molecule type" value="Genomic_DNA"/>
</dbReference>
<keyword evidence="2" id="KW-0238">DNA-binding</keyword>
<accession>A0A3M0CXS7</accession>
<reference evidence="5 6" key="1">
    <citation type="submission" date="2018-10" db="EMBL/GenBank/DDBJ databases">
        <title>Genomic Encyclopedia of Archaeal and Bacterial Type Strains, Phase II (KMG-II): from individual species to whole genera.</title>
        <authorList>
            <person name="Goeker M."/>
        </authorList>
    </citation>
    <scope>NUCLEOTIDE SEQUENCE [LARGE SCALE GENOMIC DNA]</scope>
    <source>
        <strain evidence="5 6">DSM 25217</strain>
    </source>
</reference>
<dbReference type="InterPro" id="IPR011008">
    <property type="entry name" value="Dimeric_a/b-barrel"/>
</dbReference>
<dbReference type="GO" id="GO:0043200">
    <property type="term" value="P:response to amino acid"/>
    <property type="evidence" value="ECO:0007669"/>
    <property type="project" value="TreeGrafter"/>
</dbReference>
<dbReference type="GO" id="GO:0006355">
    <property type="term" value="P:regulation of DNA-templated transcription"/>
    <property type="evidence" value="ECO:0007669"/>
    <property type="project" value="UniProtKB-ARBA"/>
</dbReference>